<keyword evidence="2" id="KW-0479">Metal-binding</keyword>
<dbReference type="InterPro" id="IPR036163">
    <property type="entry name" value="HMA_dom_sf"/>
</dbReference>
<accession>A0AAD1Z4D2</accession>
<dbReference type="Gene3D" id="3.30.70.100">
    <property type="match status" value="1"/>
</dbReference>
<keyword evidence="6" id="KW-1185">Reference proteome</keyword>
<comment type="subcellular location">
    <subcellularLocation>
        <location evidence="1">Membrane</location>
        <topology evidence="1">Peripheral membrane protein</topology>
    </subcellularLocation>
</comment>
<dbReference type="AlphaFoldDB" id="A0AAD1Z4D2"/>
<feature type="region of interest" description="Disordered" evidence="3">
    <location>
        <begin position="145"/>
        <end position="166"/>
    </location>
</feature>
<dbReference type="GO" id="GO:0016020">
    <property type="term" value="C:membrane"/>
    <property type="evidence" value="ECO:0007669"/>
    <property type="project" value="UniProtKB-SubCell"/>
</dbReference>
<dbReference type="GO" id="GO:0046872">
    <property type="term" value="F:metal ion binding"/>
    <property type="evidence" value="ECO:0007669"/>
    <property type="project" value="UniProtKB-KW"/>
</dbReference>
<organism evidence="5 6">
    <name type="scientific">Fraxinus pennsylvanica</name>
    <dbReference type="NCBI Taxonomy" id="56036"/>
    <lineage>
        <taxon>Eukaryota</taxon>
        <taxon>Viridiplantae</taxon>
        <taxon>Streptophyta</taxon>
        <taxon>Embryophyta</taxon>
        <taxon>Tracheophyta</taxon>
        <taxon>Spermatophyta</taxon>
        <taxon>Magnoliopsida</taxon>
        <taxon>eudicotyledons</taxon>
        <taxon>Gunneridae</taxon>
        <taxon>Pentapetalae</taxon>
        <taxon>asterids</taxon>
        <taxon>lamiids</taxon>
        <taxon>Lamiales</taxon>
        <taxon>Oleaceae</taxon>
        <taxon>Oleeae</taxon>
        <taxon>Fraxinus</taxon>
    </lineage>
</organism>
<dbReference type="InterPro" id="IPR006121">
    <property type="entry name" value="HMA_dom"/>
</dbReference>
<dbReference type="EMBL" id="OU503040">
    <property type="protein sequence ID" value="CAI9762530.1"/>
    <property type="molecule type" value="Genomic_DNA"/>
</dbReference>
<dbReference type="SUPFAM" id="SSF55008">
    <property type="entry name" value="HMA, heavy metal-associated domain"/>
    <property type="match status" value="1"/>
</dbReference>
<evidence type="ECO:0000313" key="6">
    <source>
        <dbReference type="Proteomes" id="UP000834106"/>
    </source>
</evidence>
<name>A0AAD1Z4D2_9LAMI</name>
<dbReference type="CDD" id="cd00371">
    <property type="entry name" value="HMA"/>
    <property type="match status" value="1"/>
</dbReference>
<dbReference type="PROSITE" id="PS50846">
    <property type="entry name" value="HMA_2"/>
    <property type="match status" value="1"/>
</dbReference>
<evidence type="ECO:0000313" key="5">
    <source>
        <dbReference type="EMBL" id="CAI9762530.1"/>
    </source>
</evidence>
<gene>
    <name evidence="5" type="ORF">FPE_LOCUS9960</name>
</gene>
<dbReference type="Proteomes" id="UP000834106">
    <property type="component" value="Chromosome 5"/>
</dbReference>
<feature type="domain" description="HMA" evidence="4">
    <location>
        <begin position="72"/>
        <end position="139"/>
    </location>
</feature>
<evidence type="ECO:0000256" key="2">
    <source>
        <dbReference type="ARBA" id="ARBA00022723"/>
    </source>
</evidence>
<proteinExistence type="predicted"/>
<protein>
    <recommendedName>
        <fullName evidence="4">HMA domain-containing protein</fullName>
    </recommendedName>
</protein>
<evidence type="ECO:0000256" key="3">
    <source>
        <dbReference type="SAM" id="MobiDB-lite"/>
    </source>
</evidence>
<evidence type="ECO:0000259" key="4">
    <source>
        <dbReference type="PROSITE" id="PS50846"/>
    </source>
</evidence>
<sequence length="206" mass="22925">MMAVAIGLGGDGSWVAIAVRRWSVADGMADFIISGFGVEEELKAGKSEAKARKLFENMADLQIVPAGKNVVAQYVEMMVPLYSYGCAKKVKKPLENLKGIYSVNVDFRQQKVTVWGICNKYDLLDTVRNKRKEARFWNPEDNIEIQESSSAPPSPPHSLNTKGSPPPYLAIIKGRALSWKAKAMIKGRYSSGWKALKKSFLRSYSF</sequence>
<dbReference type="PANTHER" id="PTHR22814:SF305">
    <property type="entry name" value="HEAVY METAL TRANSPORT_DETOXIFICATION SUPERFAMILY PROTEIN"/>
    <property type="match status" value="1"/>
</dbReference>
<dbReference type="PANTHER" id="PTHR22814">
    <property type="entry name" value="COPPER TRANSPORT PROTEIN ATOX1-RELATED"/>
    <property type="match status" value="1"/>
</dbReference>
<reference evidence="5" key="1">
    <citation type="submission" date="2023-05" db="EMBL/GenBank/DDBJ databases">
        <authorList>
            <person name="Huff M."/>
        </authorList>
    </citation>
    <scope>NUCLEOTIDE SEQUENCE</scope>
</reference>
<dbReference type="GO" id="GO:0009626">
    <property type="term" value="P:plant-type hypersensitive response"/>
    <property type="evidence" value="ECO:0007669"/>
    <property type="project" value="UniProtKB-KW"/>
</dbReference>
<evidence type="ECO:0000256" key="1">
    <source>
        <dbReference type="ARBA" id="ARBA00004170"/>
    </source>
</evidence>
<dbReference type="Pfam" id="PF00403">
    <property type="entry name" value="HMA"/>
    <property type="match status" value="1"/>
</dbReference>